<feature type="region of interest" description="Disordered" evidence="1">
    <location>
        <begin position="1"/>
        <end position="78"/>
    </location>
</feature>
<dbReference type="GO" id="GO:0005634">
    <property type="term" value="C:nucleus"/>
    <property type="evidence" value="ECO:0007669"/>
    <property type="project" value="TreeGrafter"/>
</dbReference>
<dbReference type="AlphaFoldDB" id="A0A0A9F244"/>
<proteinExistence type="predicted"/>
<dbReference type="GO" id="GO:0030688">
    <property type="term" value="C:preribosome, small subunit precursor"/>
    <property type="evidence" value="ECO:0007669"/>
    <property type="project" value="TreeGrafter"/>
</dbReference>
<organism evidence="2">
    <name type="scientific">Arundo donax</name>
    <name type="common">Giant reed</name>
    <name type="synonym">Donax arundinaceus</name>
    <dbReference type="NCBI Taxonomy" id="35708"/>
    <lineage>
        <taxon>Eukaryota</taxon>
        <taxon>Viridiplantae</taxon>
        <taxon>Streptophyta</taxon>
        <taxon>Embryophyta</taxon>
        <taxon>Tracheophyta</taxon>
        <taxon>Spermatophyta</taxon>
        <taxon>Magnoliopsida</taxon>
        <taxon>Liliopsida</taxon>
        <taxon>Poales</taxon>
        <taxon>Poaceae</taxon>
        <taxon>PACMAD clade</taxon>
        <taxon>Arundinoideae</taxon>
        <taxon>Arundineae</taxon>
        <taxon>Arundo</taxon>
    </lineage>
</organism>
<dbReference type="GO" id="GO:0000056">
    <property type="term" value="P:ribosomal small subunit export from nucleus"/>
    <property type="evidence" value="ECO:0007669"/>
    <property type="project" value="TreeGrafter"/>
</dbReference>
<reference evidence="2" key="2">
    <citation type="journal article" date="2015" name="Data Brief">
        <title>Shoot transcriptome of the giant reed, Arundo donax.</title>
        <authorList>
            <person name="Barrero R.A."/>
            <person name="Guerrero F.D."/>
            <person name="Moolhuijzen P."/>
            <person name="Goolsby J.A."/>
            <person name="Tidwell J."/>
            <person name="Bellgard S.E."/>
            <person name="Bellgard M.I."/>
        </authorList>
    </citation>
    <scope>NUCLEOTIDE SEQUENCE</scope>
    <source>
        <tissue evidence="2">Shoot tissue taken approximately 20 cm above the soil surface</tissue>
    </source>
</reference>
<dbReference type="PANTHER" id="PTHR21531">
    <property type="entry name" value="LOW-TEMPERATURE VIABILITY PROTEIN LTV1-RELATED"/>
    <property type="match status" value="1"/>
</dbReference>
<accession>A0A0A9F244</accession>
<protein>
    <submittedName>
        <fullName evidence="2">Uncharacterized protein</fullName>
    </submittedName>
</protein>
<dbReference type="GO" id="GO:0005829">
    <property type="term" value="C:cytosol"/>
    <property type="evidence" value="ECO:0007669"/>
    <property type="project" value="TreeGrafter"/>
</dbReference>
<name>A0A0A9F244_ARUDO</name>
<evidence type="ECO:0000256" key="1">
    <source>
        <dbReference type="SAM" id="MobiDB-lite"/>
    </source>
</evidence>
<evidence type="ECO:0000313" key="2">
    <source>
        <dbReference type="EMBL" id="JAE04186.1"/>
    </source>
</evidence>
<reference evidence="2" key="1">
    <citation type="submission" date="2014-09" db="EMBL/GenBank/DDBJ databases">
        <authorList>
            <person name="Magalhaes I.L.F."/>
            <person name="Oliveira U."/>
            <person name="Santos F.R."/>
            <person name="Vidigal T.H.D.A."/>
            <person name="Brescovit A.D."/>
            <person name="Santos A.J."/>
        </authorList>
    </citation>
    <scope>NUCLEOTIDE SEQUENCE</scope>
    <source>
        <tissue evidence="2">Shoot tissue taken approximately 20 cm above the soil surface</tissue>
    </source>
</reference>
<feature type="compositionally biased region" description="Basic residues" evidence="1">
    <location>
        <begin position="1"/>
        <end position="10"/>
    </location>
</feature>
<dbReference type="EMBL" id="GBRH01193710">
    <property type="protein sequence ID" value="JAE04186.1"/>
    <property type="molecule type" value="Transcribed_RNA"/>
</dbReference>
<dbReference type="GO" id="GO:0042274">
    <property type="term" value="P:ribosomal small subunit biogenesis"/>
    <property type="evidence" value="ECO:0007669"/>
    <property type="project" value="InterPro"/>
</dbReference>
<feature type="compositionally biased region" description="Low complexity" evidence="1">
    <location>
        <begin position="55"/>
        <end position="71"/>
    </location>
</feature>
<feature type="compositionally biased region" description="Basic and acidic residues" evidence="1">
    <location>
        <begin position="26"/>
        <end position="36"/>
    </location>
</feature>
<sequence length="402" mass="43622">MGRGRNRKPRNFATFRLCPRPGAADASDRVFVRVDDNPYSVPGFAEDDGHGHGAGPSSSSTTGGVDGPSSSAENGALPDRVRREILELGLPDDGYDYLAHLRELRPSLSSTGGGGSSAVFLHSRRPARSGLPVDVKAYDLSRAPIGSGEVAETVSLVEEAIDLDVANLVDGNDLPAVESGDEDLEEDFVILANQPDEEQQIEAEEKNICVIDDLEEDKIEGCGGKEKAREQFDSLGLEDCADGEDDCLVQDVEHELSHEVIDELKLPHSENFDADEGNRAPQYIAHMAMESGTKEQIGTSSNAIIECAGYAERYELRKEEQVVLVPESSDCSAARYCVTTVSRSYLDLHPGKILVPDKAKKKLPKLSPGETSMKKAIIKKGMEKLPVEYLPQRKTSNGDKLK</sequence>
<dbReference type="InterPro" id="IPR007307">
    <property type="entry name" value="Ltv1"/>
</dbReference>
<dbReference type="PANTHER" id="PTHR21531:SF1">
    <property type="entry name" value="LOW TEMPERATURE VIABILITY PROTEIN"/>
    <property type="match status" value="1"/>
</dbReference>